<accession>A0AAE1B3S4</accession>
<evidence type="ECO:0000256" key="1">
    <source>
        <dbReference type="ARBA" id="ARBA00023157"/>
    </source>
</evidence>
<dbReference type="InterPro" id="IPR014716">
    <property type="entry name" value="Fibrinogen_a/b/g_C_1"/>
</dbReference>
<keyword evidence="1" id="KW-1015">Disulfide bond</keyword>
<dbReference type="Proteomes" id="UP001283361">
    <property type="component" value="Unassembled WGS sequence"/>
</dbReference>
<dbReference type="SUPFAM" id="SSF56496">
    <property type="entry name" value="Fibrinogen C-terminal domain-like"/>
    <property type="match status" value="1"/>
</dbReference>
<dbReference type="SMART" id="SM00186">
    <property type="entry name" value="FBG"/>
    <property type="match status" value="1"/>
</dbReference>
<dbReference type="PANTHER" id="PTHR19143">
    <property type="entry name" value="FIBRINOGEN/TENASCIN/ANGIOPOEITIN"/>
    <property type="match status" value="1"/>
</dbReference>
<dbReference type="CDD" id="cd00087">
    <property type="entry name" value="FReD"/>
    <property type="match status" value="1"/>
</dbReference>
<comment type="caution">
    <text evidence="3">The sequence shown here is derived from an EMBL/GenBank/DDBJ whole genome shotgun (WGS) entry which is preliminary data.</text>
</comment>
<evidence type="ECO:0000259" key="2">
    <source>
        <dbReference type="PROSITE" id="PS51406"/>
    </source>
</evidence>
<proteinExistence type="predicted"/>
<dbReference type="PROSITE" id="PS00514">
    <property type="entry name" value="FIBRINOGEN_C_1"/>
    <property type="match status" value="1"/>
</dbReference>
<protein>
    <recommendedName>
        <fullName evidence="2">Fibrinogen C-terminal domain-containing protein</fullName>
    </recommendedName>
</protein>
<dbReference type="Pfam" id="PF00147">
    <property type="entry name" value="Fibrinogen_C"/>
    <property type="match status" value="1"/>
</dbReference>
<evidence type="ECO:0000313" key="4">
    <source>
        <dbReference type="Proteomes" id="UP001283361"/>
    </source>
</evidence>
<dbReference type="InterPro" id="IPR036056">
    <property type="entry name" value="Fibrinogen-like_C"/>
</dbReference>
<name>A0AAE1B3S4_9GAST</name>
<dbReference type="EMBL" id="JAWDGP010000583">
    <property type="protein sequence ID" value="KAK3799344.1"/>
    <property type="molecule type" value="Genomic_DNA"/>
</dbReference>
<gene>
    <name evidence="3" type="ORF">RRG08_048489</name>
</gene>
<organism evidence="3 4">
    <name type="scientific">Elysia crispata</name>
    <name type="common">lettuce slug</name>
    <dbReference type="NCBI Taxonomy" id="231223"/>
    <lineage>
        <taxon>Eukaryota</taxon>
        <taxon>Metazoa</taxon>
        <taxon>Spiralia</taxon>
        <taxon>Lophotrochozoa</taxon>
        <taxon>Mollusca</taxon>
        <taxon>Gastropoda</taxon>
        <taxon>Heterobranchia</taxon>
        <taxon>Euthyneura</taxon>
        <taxon>Panpulmonata</taxon>
        <taxon>Sacoglossa</taxon>
        <taxon>Placobranchoidea</taxon>
        <taxon>Plakobranchidae</taxon>
        <taxon>Elysia</taxon>
    </lineage>
</organism>
<feature type="non-terminal residue" evidence="3">
    <location>
        <position position="1"/>
    </location>
</feature>
<feature type="domain" description="Fibrinogen C-terminal" evidence="2">
    <location>
        <begin position="368"/>
        <end position="583"/>
    </location>
</feature>
<dbReference type="InterPro" id="IPR020837">
    <property type="entry name" value="Fibrinogen_CS"/>
</dbReference>
<evidence type="ECO:0000313" key="3">
    <source>
        <dbReference type="EMBL" id="KAK3799344.1"/>
    </source>
</evidence>
<sequence length="584" mass="65683">LRLKSNSWWCRLRVHTENMERCLVRLLTMCLLSYSSGLDLRFHLKGTPLPGERLPCGVLTCVEKYTTSDSSVNQDHVKTNSSTISSMKVFTTDDSGRRQLVASVTSQQPNMTRVSNGIKVEGHLGASAADLRLEFLKSKDCSAAFTCEVRSLDVHGTEVVSSNQLHQQITQRASQIGSGRTAPEVSTQLMMIAQQLILFENRLEDRIRSVEDKIEGKVADKLCQLEAKLTTPTDAARFGPGDKDVSENFLNEQMENLKSALAISGRINRNLNESFEIVDRHLNQLENLGKTNLTGLKRLSVGTHEMPGAIKNSTEDQNRSYMSFRHNLLKDIKQLELGTCNSSVEALFSVRDEITETNTLINNNIQPVSDLLMPKQCRRGLVSLAVQTRFPYPVIRPNKESGLNVSYLCDETTDGGGWIIIQRRTTGEEEFYRDWATYRKGFGSLAGDFWLGNENLHTLTNNRSYELRVELKYDGRSAFAHYDKFSVASEADNYAIDVGDYDGTAGDSLTYHNGSPFSTFDRDNERDSRNCAKQFIGAWWYKGCHHSNLNGKWGATSYKGPTWNTFTSGNPTTYTEMKIRSLDF</sequence>
<dbReference type="AlphaFoldDB" id="A0AAE1B3S4"/>
<dbReference type="Gene3D" id="3.90.215.10">
    <property type="entry name" value="Gamma Fibrinogen, chain A, domain 1"/>
    <property type="match status" value="1"/>
</dbReference>
<reference evidence="3" key="1">
    <citation type="journal article" date="2023" name="G3 (Bethesda)">
        <title>A reference genome for the long-term kleptoplast-retaining sea slug Elysia crispata morphotype clarki.</title>
        <authorList>
            <person name="Eastman K.E."/>
            <person name="Pendleton A.L."/>
            <person name="Shaikh M.A."/>
            <person name="Suttiyut T."/>
            <person name="Ogas R."/>
            <person name="Tomko P."/>
            <person name="Gavelis G."/>
            <person name="Widhalm J.R."/>
            <person name="Wisecaver J.H."/>
        </authorList>
    </citation>
    <scope>NUCLEOTIDE SEQUENCE</scope>
    <source>
        <strain evidence="3">ECLA1</strain>
    </source>
</reference>
<dbReference type="InterPro" id="IPR050373">
    <property type="entry name" value="Fibrinogen_C-term_domain"/>
</dbReference>
<dbReference type="PROSITE" id="PS51406">
    <property type="entry name" value="FIBRINOGEN_C_2"/>
    <property type="match status" value="1"/>
</dbReference>
<keyword evidence="4" id="KW-1185">Reference proteome</keyword>
<dbReference type="InterPro" id="IPR002181">
    <property type="entry name" value="Fibrinogen_a/b/g_C_dom"/>
</dbReference>
<dbReference type="GO" id="GO:0005615">
    <property type="term" value="C:extracellular space"/>
    <property type="evidence" value="ECO:0007669"/>
    <property type="project" value="TreeGrafter"/>
</dbReference>